<keyword evidence="7" id="KW-1185">Reference proteome</keyword>
<dbReference type="GO" id="GO:0005737">
    <property type="term" value="C:cytoplasm"/>
    <property type="evidence" value="ECO:0007669"/>
    <property type="project" value="TreeGrafter"/>
</dbReference>
<protein>
    <submittedName>
        <fullName evidence="6">Protein prenyltransferase alpha subunit repeat-containing protein 1</fullName>
    </submittedName>
</protein>
<keyword evidence="2" id="KW-0637">Prenyltransferase</keyword>
<sequence length="402" mass="46000">MADTCCLAELGEIYFCSLNQAFISDPEIDEVDIIPCLHCQEEQKNEREDPIIIVNHKLGIKSWCIKPLFLFAYKKLMRSRTEGKKDCNLSVTESVQLSRAVLLVNAECYTAWNTRKEMMSSGVLSLEDDMKFSGLVLSKHPRSGETFAHRRWTIIQLEKHKGQCEFIQCCLRAELAVSLRAAECYADNYTAWSHRAWLVERFIHDRKRQVLLKHLKNICSKNELVHLLLSELDFTSDLILTFPGHEVVWYHRRFVYHFWNERFGDVTSRTVEFREMSSSTSNDDRSTPESVNRTSRRYSPSIIPSLFELASGSFKLLRELNAGFKSITSVTGELEEDTLTPMSTPSEVRFCNSAIAGCTGPEGEVQRRCSSNYKQWIMLRSKPSELDCNGTASDTRTIATGS</sequence>
<evidence type="ECO:0000256" key="2">
    <source>
        <dbReference type="ARBA" id="ARBA00022602"/>
    </source>
</evidence>
<evidence type="ECO:0000256" key="5">
    <source>
        <dbReference type="SAM" id="MobiDB-lite"/>
    </source>
</evidence>
<keyword evidence="4" id="KW-0677">Repeat</keyword>
<reference evidence="6" key="1">
    <citation type="submission" date="2023-01" db="EMBL/GenBank/DDBJ databases">
        <title>Genome assembly of the deep-sea coral Lophelia pertusa.</title>
        <authorList>
            <person name="Herrera S."/>
            <person name="Cordes E."/>
        </authorList>
    </citation>
    <scope>NUCLEOTIDE SEQUENCE</scope>
    <source>
        <strain evidence="6">USNM1676648</strain>
        <tissue evidence="6">Polyp</tissue>
    </source>
</reference>
<comment type="caution">
    <text evidence="6">The sequence shown here is derived from an EMBL/GenBank/DDBJ whole genome shotgun (WGS) entry which is preliminary data.</text>
</comment>
<dbReference type="OrthoDB" id="5358702at2759"/>
<dbReference type="EMBL" id="MU825886">
    <property type="protein sequence ID" value="KAJ7384615.1"/>
    <property type="molecule type" value="Genomic_DNA"/>
</dbReference>
<organism evidence="6 7">
    <name type="scientific">Desmophyllum pertusum</name>
    <dbReference type="NCBI Taxonomy" id="174260"/>
    <lineage>
        <taxon>Eukaryota</taxon>
        <taxon>Metazoa</taxon>
        <taxon>Cnidaria</taxon>
        <taxon>Anthozoa</taxon>
        <taxon>Hexacorallia</taxon>
        <taxon>Scleractinia</taxon>
        <taxon>Caryophylliina</taxon>
        <taxon>Caryophylliidae</taxon>
        <taxon>Desmophyllum</taxon>
    </lineage>
</organism>
<evidence type="ECO:0000256" key="3">
    <source>
        <dbReference type="ARBA" id="ARBA00022679"/>
    </source>
</evidence>
<dbReference type="Gene3D" id="1.25.40.120">
    <property type="entry name" value="Protein prenylyltransferase"/>
    <property type="match status" value="1"/>
</dbReference>
<accession>A0A9X0D2L4</accession>
<feature type="region of interest" description="Disordered" evidence="5">
    <location>
        <begin position="275"/>
        <end position="296"/>
    </location>
</feature>
<dbReference type="Proteomes" id="UP001163046">
    <property type="component" value="Unassembled WGS sequence"/>
</dbReference>
<proteinExistence type="inferred from homology"/>
<dbReference type="PANTHER" id="PTHR11129:SF3">
    <property type="entry name" value="PROTEIN PRENYLTRANSFERASE ALPHA SUBUNIT REPEAT-CONTAINING PROTEIN 1"/>
    <property type="match status" value="1"/>
</dbReference>
<name>A0A9X0D2L4_9CNID</name>
<gene>
    <name evidence="6" type="primary">PTAR1</name>
    <name evidence="6" type="ORF">OS493_021247</name>
</gene>
<dbReference type="GO" id="GO:0008318">
    <property type="term" value="F:protein prenyltransferase activity"/>
    <property type="evidence" value="ECO:0007669"/>
    <property type="project" value="InterPro"/>
</dbReference>
<dbReference type="SUPFAM" id="SSF48439">
    <property type="entry name" value="Protein prenylyltransferase"/>
    <property type="match status" value="1"/>
</dbReference>
<evidence type="ECO:0000256" key="1">
    <source>
        <dbReference type="ARBA" id="ARBA00006734"/>
    </source>
</evidence>
<evidence type="ECO:0000313" key="7">
    <source>
        <dbReference type="Proteomes" id="UP001163046"/>
    </source>
</evidence>
<dbReference type="PANTHER" id="PTHR11129">
    <property type="entry name" value="PROTEIN FARNESYLTRANSFERASE ALPHA SUBUNIT/RAB GERANYLGERANYL TRANSFERASE ALPHA SUBUNIT"/>
    <property type="match status" value="1"/>
</dbReference>
<dbReference type="AlphaFoldDB" id="A0A9X0D2L4"/>
<comment type="similarity">
    <text evidence="1">Belongs to the protein prenyltransferase subunit alpha family.</text>
</comment>
<dbReference type="InterPro" id="IPR002088">
    <property type="entry name" value="Prenyl_trans_a"/>
</dbReference>
<evidence type="ECO:0000313" key="6">
    <source>
        <dbReference type="EMBL" id="KAJ7384615.1"/>
    </source>
</evidence>
<keyword evidence="3" id="KW-0808">Transferase</keyword>
<dbReference type="PROSITE" id="PS51147">
    <property type="entry name" value="PFTA"/>
    <property type="match status" value="2"/>
</dbReference>
<evidence type="ECO:0000256" key="4">
    <source>
        <dbReference type="ARBA" id="ARBA00022737"/>
    </source>
</evidence>
<dbReference type="Pfam" id="PF01239">
    <property type="entry name" value="PPTA"/>
    <property type="match status" value="2"/>
</dbReference>